<dbReference type="RefSeq" id="WP_136496795.1">
    <property type="nucleotide sequence ID" value="NZ_CP046052.1"/>
</dbReference>
<dbReference type="Proteomes" id="UP000309061">
    <property type="component" value="Chromosome"/>
</dbReference>
<protein>
    <recommendedName>
        <fullName evidence="3">Glycosyltransferase</fullName>
    </recommendedName>
</protein>
<keyword evidence="2" id="KW-1185">Reference proteome</keyword>
<sequence>MRLLVIFAAWAPDDGENSQKWLAWYENILAERFPGDDKIVAANWGSADCVERRLEGLPGILEFGRVPEELHVNSDAAPFQLGLSLAREILPDYDYVLFAHTKGVSYAFESIENWRNDVSKTVFDRRLVSDFIQTAPPSLIADRGHMVTGADSIKTFRARTGAMGFVLPFFFGATMTVYYAPARLVAELIERMPGEFLSKNLLSQGMTRYMFESATPSLLTMLDAKPAFLCGPRFNERLNPHVSYDFDPRHNSALVMREFEKREAEGEAYQQIPVPYVFGAAEDVYRSNVAFKLT</sequence>
<dbReference type="EMBL" id="CP046052">
    <property type="protein sequence ID" value="QGM46564.1"/>
    <property type="molecule type" value="Genomic_DNA"/>
</dbReference>
<reference evidence="1 2" key="1">
    <citation type="submission" date="2019-11" db="EMBL/GenBank/DDBJ databases">
        <title>The genome sequence of Methylocystis heyeri.</title>
        <authorList>
            <person name="Oshkin I.Y."/>
            <person name="Miroshnikov K."/>
            <person name="Dedysh S.N."/>
        </authorList>
    </citation>
    <scope>NUCLEOTIDE SEQUENCE [LARGE SCALE GENOMIC DNA]</scope>
    <source>
        <strain evidence="1 2">H2</strain>
    </source>
</reference>
<evidence type="ECO:0008006" key="3">
    <source>
        <dbReference type="Google" id="ProtNLM"/>
    </source>
</evidence>
<gene>
    <name evidence="1" type="ORF">H2LOC_013150</name>
</gene>
<organism evidence="1 2">
    <name type="scientific">Methylocystis heyeri</name>
    <dbReference type="NCBI Taxonomy" id="391905"/>
    <lineage>
        <taxon>Bacteria</taxon>
        <taxon>Pseudomonadati</taxon>
        <taxon>Pseudomonadota</taxon>
        <taxon>Alphaproteobacteria</taxon>
        <taxon>Hyphomicrobiales</taxon>
        <taxon>Methylocystaceae</taxon>
        <taxon>Methylocystis</taxon>
    </lineage>
</organism>
<dbReference type="KEGG" id="mhey:H2LOC_013150"/>
<accession>A0A6B8KDP1</accession>
<name>A0A6B8KDP1_9HYPH</name>
<dbReference type="OrthoDB" id="9832724at2"/>
<dbReference type="AlphaFoldDB" id="A0A6B8KDP1"/>
<evidence type="ECO:0000313" key="1">
    <source>
        <dbReference type="EMBL" id="QGM46564.1"/>
    </source>
</evidence>
<proteinExistence type="predicted"/>
<evidence type="ECO:0000313" key="2">
    <source>
        <dbReference type="Proteomes" id="UP000309061"/>
    </source>
</evidence>